<evidence type="ECO:0000313" key="3">
    <source>
        <dbReference type="Proteomes" id="UP001175000"/>
    </source>
</evidence>
<feature type="region of interest" description="Disordered" evidence="1">
    <location>
        <begin position="269"/>
        <end position="295"/>
    </location>
</feature>
<dbReference type="Proteomes" id="UP001175000">
    <property type="component" value="Unassembled WGS sequence"/>
</dbReference>
<gene>
    <name evidence="2" type="ORF">B0T14DRAFT_537419</name>
</gene>
<evidence type="ECO:0000313" key="2">
    <source>
        <dbReference type="EMBL" id="KAK0619752.1"/>
    </source>
</evidence>
<dbReference type="GO" id="GO:0030674">
    <property type="term" value="F:protein-macromolecule adaptor activity"/>
    <property type="evidence" value="ECO:0007669"/>
    <property type="project" value="TreeGrafter"/>
</dbReference>
<reference evidence="2" key="1">
    <citation type="submission" date="2023-06" db="EMBL/GenBank/DDBJ databases">
        <title>Genome-scale phylogeny and comparative genomics of the fungal order Sordariales.</title>
        <authorList>
            <consortium name="Lawrence Berkeley National Laboratory"/>
            <person name="Hensen N."/>
            <person name="Bonometti L."/>
            <person name="Westerberg I."/>
            <person name="Brannstrom I.O."/>
            <person name="Guillou S."/>
            <person name="Cros-Aarteil S."/>
            <person name="Calhoun S."/>
            <person name="Haridas S."/>
            <person name="Kuo A."/>
            <person name="Mondo S."/>
            <person name="Pangilinan J."/>
            <person name="Riley R."/>
            <person name="Labutti K."/>
            <person name="Andreopoulos B."/>
            <person name="Lipzen A."/>
            <person name="Chen C."/>
            <person name="Yanf M."/>
            <person name="Daum C."/>
            <person name="Ng V."/>
            <person name="Clum A."/>
            <person name="Steindorff A."/>
            <person name="Ohm R."/>
            <person name="Martin F."/>
            <person name="Silar P."/>
            <person name="Natvig D."/>
            <person name="Lalanne C."/>
            <person name="Gautier V."/>
            <person name="Ament-Velasquez S.L."/>
            <person name="Kruys A."/>
            <person name="Hutchinson M.I."/>
            <person name="Powell A.J."/>
            <person name="Barry K."/>
            <person name="Miller A.N."/>
            <person name="Grigoriev I.V."/>
            <person name="Debuchy R."/>
            <person name="Gladieux P."/>
            <person name="Thoren M.H."/>
            <person name="Johannesson H."/>
        </authorList>
    </citation>
    <scope>NUCLEOTIDE SEQUENCE</scope>
    <source>
        <strain evidence="2">CBS 606.72</strain>
    </source>
</reference>
<feature type="region of interest" description="Disordered" evidence="1">
    <location>
        <begin position="309"/>
        <end position="335"/>
    </location>
</feature>
<keyword evidence="3" id="KW-1185">Reference proteome</keyword>
<name>A0AA39WQR7_9PEZI</name>
<protein>
    <submittedName>
        <fullName evidence="2">Uncharacterized protein</fullName>
    </submittedName>
</protein>
<dbReference type="PANTHER" id="PTHR28043">
    <property type="entry name" value="INCREASED RECOMBINATION CENTERS PROTEIN 6"/>
    <property type="match status" value="1"/>
</dbReference>
<comment type="caution">
    <text evidence="2">The sequence shown here is derived from an EMBL/GenBank/DDBJ whole genome shotgun (WGS) entry which is preliminary data.</text>
</comment>
<evidence type="ECO:0000256" key="1">
    <source>
        <dbReference type="SAM" id="MobiDB-lite"/>
    </source>
</evidence>
<dbReference type="InterPro" id="IPR034627">
    <property type="entry name" value="Irc6"/>
</dbReference>
<feature type="compositionally biased region" description="Basic and acidic residues" evidence="1">
    <location>
        <begin position="309"/>
        <end position="321"/>
    </location>
</feature>
<dbReference type="Gene3D" id="3.40.50.11960">
    <property type="match status" value="1"/>
</dbReference>
<proteinExistence type="predicted"/>
<dbReference type="EMBL" id="JAULSU010000004">
    <property type="protein sequence ID" value="KAK0619752.1"/>
    <property type="molecule type" value="Genomic_DNA"/>
</dbReference>
<dbReference type="AlphaFoldDB" id="A0AA39WQR7"/>
<dbReference type="GO" id="GO:0016192">
    <property type="term" value="P:vesicle-mediated transport"/>
    <property type="evidence" value="ECO:0007669"/>
    <property type="project" value="InterPro"/>
</dbReference>
<organism evidence="2 3">
    <name type="scientific">Immersiella caudata</name>
    <dbReference type="NCBI Taxonomy" id="314043"/>
    <lineage>
        <taxon>Eukaryota</taxon>
        <taxon>Fungi</taxon>
        <taxon>Dikarya</taxon>
        <taxon>Ascomycota</taxon>
        <taxon>Pezizomycotina</taxon>
        <taxon>Sordariomycetes</taxon>
        <taxon>Sordariomycetidae</taxon>
        <taxon>Sordariales</taxon>
        <taxon>Lasiosphaeriaceae</taxon>
        <taxon>Immersiella</taxon>
    </lineage>
</organism>
<sequence length="335" mass="35978">MEISNPRRILAVSLAESTEHLSRVIKDLSGAHPQPSNPQESSSLAGITHQLPLSTQYYTASVPIWLDVVSSPSEWASSFLAPEAKEVLDVLGGVLVVFNVGVPPSPSSGGAPEGKTETKEFISHVGRVVREGLGGWEWDGVLLAVGVGDLSKGEEGEEEIDEWEDVCTEWGLEFVHVPHTQGSAGEGEGRNEFGERMGVARALEALQANDWGGGGGGDDEVGEEFGGFVPGEGGDENLGEFDAESMDFGFDREDFVGLKKAIWSAGREDGMEVDGEGSEAKKGGDEDEEMDDGDVQKLERMMLKLQAVRDRTAGMSEEQRKRIAKQAVGEVMKEL</sequence>
<dbReference type="Pfam" id="PF10199">
    <property type="entry name" value="Adaptin_binding"/>
    <property type="match status" value="1"/>
</dbReference>
<accession>A0AA39WQR7</accession>
<dbReference type="PANTHER" id="PTHR28043:SF1">
    <property type="entry name" value="INCREASED RECOMBINATION CENTERS PROTEIN 6"/>
    <property type="match status" value="1"/>
</dbReference>